<name>A0A6D2JY66_9BRAS</name>
<dbReference type="InterPro" id="IPR043502">
    <property type="entry name" value="DNA/RNA_pol_sf"/>
</dbReference>
<keyword evidence="1" id="KW-0863">Zinc-finger</keyword>
<accession>A0A6D2JY66</accession>
<proteinExistence type="predicted"/>
<feature type="domain" description="CCHC-type" evidence="3">
    <location>
        <begin position="66"/>
        <end position="80"/>
    </location>
</feature>
<dbReference type="OrthoDB" id="1934635at2759"/>
<dbReference type="SUPFAM" id="SSF57756">
    <property type="entry name" value="Retrovirus zinc finger-like domains"/>
    <property type="match status" value="1"/>
</dbReference>
<dbReference type="InterPro" id="IPR036875">
    <property type="entry name" value="Znf_CCHC_sf"/>
</dbReference>
<keyword evidence="1" id="KW-0862">Zinc</keyword>
<dbReference type="Gene3D" id="4.10.60.10">
    <property type="entry name" value="Zinc finger, CCHC-type"/>
    <property type="match status" value="1"/>
</dbReference>
<dbReference type="Proteomes" id="UP000467841">
    <property type="component" value="Unassembled WGS sequence"/>
</dbReference>
<dbReference type="PANTHER" id="PTHR35046:SF9">
    <property type="entry name" value="RNA-DIRECTED DNA POLYMERASE"/>
    <property type="match status" value="1"/>
</dbReference>
<evidence type="ECO:0000313" key="5">
    <source>
        <dbReference type="Proteomes" id="UP000467841"/>
    </source>
</evidence>
<organism evidence="4 5">
    <name type="scientific">Microthlaspi erraticum</name>
    <dbReference type="NCBI Taxonomy" id="1685480"/>
    <lineage>
        <taxon>Eukaryota</taxon>
        <taxon>Viridiplantae</taxon>
        <taxon>Streptophyta</taxon>
        <taxon>Embryophyta</taxon>
        <taxon>Tracheophyta</taxon>
        <taxon>Spermatophyta</taxon>
        <taxon>Magnoliopsida</taxon>
        <taxon>eudicotyledons</taxon>
        <taxon>Gunneridae</taxon>
        <taxon>Pentapetalae</taxon>
        <taxon>rosids</taxon>
        <taxon>malvids</taxon>
        <taxon>Brassicales</taxon>
        <taxon>Brassicaceae</taxon>
        <taxon>Coluteocarpeae</taxon>
        <taxon>Microthlaspi</taxon>
    </lineage>
</organism>
<keyword evidence="5" id="KW-1185">Reference proteome</keyword>
<evidence type="ECO:0000256" key="1">
    <source>
        <dbReference type="PROSITE-ProRule" id="PRU00047"/>
    </source>
</evidence>
<sequence>MFHKAVLAETQLKRRSSTRFNSEPRRPTFTRDSKPFAPKSEMKPLATNQDRSRTERTPPARTRDLKCFRCQGFGHYASDCLNKKVMIIRDNGEIESEEDPEPEKPEKEEEPEEYEAVPVQGRLLVARRVLSTQVRLIKDEQRENLFHTRRVIHDGFTNRYTLLHEGRKTTLIPLSPQEVYEDQLQLAGKEVKPPKSPKPKNFLVKPKQVKRSLNLNKPFLLFIYKEHLIGLTHTPPEIPSELAQLLQDFSDVFPEDSPPGLPPVRGIEHQIDFVPGSTLPNRPAYRTNPVETKELQRQVDELMEKGHIRESMSPVLFLFFLFLRRMEAGECVSTAAPSITSL</sequence>
<gene>
    <name evidence="4" type="ORF">MERR_LOCUS34016</name>
</gene>
<dbReference type="SMART" id="SM00343">
    <property type="entry name" value="ZnF_C2HC"/>
    <property type="match status" value="1"/>
</dbReference>
<dbReference type="PROSITE" id="PS50158">
    <property type="entry name" value="ZF_CCHC"/>
    <property type="match status" value="1"/>
</dbReference>
<evidence type="ECO:0000313" key="4">
    <source>
        <dbReference type="EMBL" id="CAA7046781.1"/>
    </source>
</evidence>
<evidence type="ECO:0000259" key="3">
    <source>
        <dbReference type="PROSITE" id="PS50158"/>
    </source>
</evidence>
<dbReference type="GO" id="GO:0008270">
    <property type="term" value="F:zinc ion binding"/>
    <property type="evidence" value="ECO:0007669"/>
    <property type="project" value="UniProtKB-KW"/>
</dbReference>
<dbReference type="EMBL" id="CACVBM020001355">
    <property type="protein sequence ID" value="CAA7046781.1"/>
    <property type="molecule type" value="Genomic_DNA"/>
</dbReference>
<reference evidence="4" key="1">
    <citation type="submission" date="2020-01" db="EMBL/GenBank/DDBJ databases">
        <authorList>
            <person name="Mishra B."/>
        </authorList>
    </citation>
    <scope>NUCLEOTIDE SEQUENCE [LARGE SCALE GENOMIC DNA]</scope>
</reference>
<feature type="compositionally biased region" description="Basic and acidic residues" evidence="2">
    <location>
        <begin position="50"/>
        <end position="60"/>
    </location>
</feature>
<feature type="compositionally biased region" description="Basic and acidic residues" evidence="2">
    <location>
        <begin position="22"/>
        <end position="34"/>
    </location>
</feature>
<feature type="region of interest" description="Disordered" evidence="2">
    <location>
        <begin position="92"/>
        <end position="116"/>
    </location>
</feature>
<dbReference type="SUPFAM" id="SSF56672">
    <property type="entry name" value="DNA/RNA polymerases"/>
    <property type="match status" value="1"/>
</dbReference>
<keyword evidence="1" id="KW-0479">Metal-binding</keyword>
<feature type="region of interest" description="Disordered" evidence="2">
    <location>
        <begin position="1"/>
        <end position="60"/>
    </location>
</feature>
<dbReference type="InterPro" id="IPR001878">
    <property type="entry name" value="Znf_CCHC"/>
</dbReference>
<dbReference type="AlphaFoldDB" id="A0A6D2JY66"/>
<evidence type="ECO:0000256" key="2">
    <source>
        <dbReference type="SAM" id="MobiDB-lite"/>
    </source>
</evidence>
<dbReference type="GO" id="GO:0003676">
    <property type="term" value="F:nucleic acid binding"/>
    <property type="evidence" value="ECO:0007669"/>
    <property type="project" value="InterPro"/>
</dbReference>
<dbReference type="PANTHER" id="PTHR35046">
    <property type="entry name" value="ZINC KNUCKLE (CCHC-TYPE) FAMILY PROTEIN"/>
    <property type="match status" value="1"/>
</dbReference>
<protein>
    <recommendedName>
        <fullName evidence="3">CCHC-type domain-containing protein</fullName>
    </recommendedName>
</protein>
<comment type="caution">
    <text evidence="4">The sequence shown here is derived from an EMBL/GenBank/DDBJ whole genome shotgun (WGS) entry which is preliminary data.</text>
</comment>
<dbReference type="Gene3D" id="3.10.10.10">
    <property type="entry name" value="HIV Type 1 Reverse Transcriptase, subunit A, domain 1"/>
    <property type="match status" value="1"/>
</dbReference>